<sequence length="58" mass="6732">MSATNKEKWHRVRSLPSTQFSLCDRYFRLTTLNVQEEFAPLTPQLVMGAAIEPHPKRC</sequence>
<comment type="caution">
    <text evidence="1">The sequence shown here is derived from an EMBL/GenBank/DDBJ whole genome shotgun (WGS) entry which is preliminary data.</text>
</comment>
<dbReference type="Proteomes" id="UP000435041">
    <property type="component" value="Unassembled WGS sequence"/>
</dbReference>
<reference evidence="1 2" key="1">
    <citation type="submission" date="2019-02" db="EMBL/GenBank/DDBJ databases">
        <title>Draft genome sequence of Arthrospira platensis NIES-3804.</title>
        <authorList>
            <person name="Yamaguchi H."/>
            <person name="Suzuki S."/>
            <person name="Kawachi M."/>
        </authorList>
    </citation>
    <scope>NUCLEOTIDE SEQUENCE [LARGE SCALE GENOMIC DNA]</scope>
    <source>
        <strain evidence="1 2">NIES-3804</strain>
    </source>
</reference>
<name>A0A6H9G3Y1_MICAE</name>
<gene>
    <name evidence="1" type="ORF">NIES3804_15010</name>
</gene>
<protein>
    <submittedName>
        <fullName evidence="1">Uncharacterized protein</fullName>
    </submittedName>
</protein>
<organism evidence="1 2">
    <name type="scientific">Microcystis aeruginosa NIES-3804</name>
    <dbReference type="NCBI Taxonomy" id="2517783"/>
    <lineage>
        <taxon>Bacteria</taxon>
        <taxon>Bacillati</taxon>
        <taxon>Cyanobacteriota</taxon>
        <taxon>Cyanophyceae</taxon>
        <taxon>Oscillatoriophycideae</taxon>
        <taxon>Chroococcales</taxon>
        <taxon>Microcystaceae</taxon>
        <taxon>Microcystis</taxon>
    </lineage>
</organism>
<proteinExistence type="predicted"/>
<evidence type="ECO:0000313" key="1">
    <source>
        <dbReference type="EMBL" id="GCL49941.1"/>
    </source>
</evidence>
<dbReference type="AlphaFoldDB" id="A0A6H9G3Y1"/>
<dbReference type="EMBL" id="BJCI01000019">
    <property type="protein sequence ID" value="GCL49941.1"/>
    <property type="molecule type" value="Genomic_DNA"/>
</dbReference>
<accession>A0A6H9G3Y1</accession>
<evidence type="ECO:0000313" key="2">
    <source>
        <dbReference type="Proteomes" id="UP000435041"/>
    </source>
</evidence>